<evidence type="ECO:0000256" key="5">
    <source>
        <dbReference type="ARBA" id="ARBA00022547"/>
    </source>
</evidence>
<organism evidence="14">
    <name type="scientific">Typhlatya monae</name>
    <dbReference type="NCBI Taxonomy" id="1173212"/>
    <lineage>
        <taxon>Eukaryota</taxon>
        <taxon>Metazoa</taxon>
        <taxon>Ecdysozoa</taxon>
        <taxon>Arthropoda</taxon>
        <taxon>Crustacea</taxon>
        <taxon>Multicrustacea</taxon>
        <taxon>Malacostraca</taxon>
        <taxon>Eumalacostraca</taxon>
        <taxon>Eucarida</taxon>
        <taxon>Decapoda</taxon>
        <taxon>Pleocyemata</taxon>
        <taxon>Caridea</taxon>
        <taxon>Atyoidea</taxon>
        <taxon>Atyidae</taxon>
        <taxon>Typhlatya</taxon>
    </lineage>
</organism>
<dbReference type="GeneID" id="33372880"/>
<evidence type="ECO:0000256" key="6">
    <source>
        <dbReference type="ARBA" id="ARBA00022692"/>
    </source>
</evidence>
<reference evidence="14" key="1">
    <citation type="journal article" date="2017" name="Sci. Rep.">
        <title>Phylogenetic evidence that both ancient vicariance and dispersal have contributed to the biogeographic patterns of anchialine cave shrimps.</title>
        <authorList>
            <person name="Jurado-Rivera J.A."/>
            <person name="Pons J."/>
            <person name="Alvarez F."/>
            <person name="Botello A."/>
            <person name="Humphreys W.F."/>
            <person name="Page T.J."/>
            <person name="Iliffe T.M."/>
            <person name="Willassen E."/>
            <person name="Meland K."/>
            <person name="Juan C."/>
            <person name="Jaume D."/>
        </authorList>
    </citation>
    <scope>NUCLEOTIDE SEQUENCE</scope>
</reference>
<evidence type="ECO:0000256" key="7">
    <source>
        <dbReference type="ARBA" id="ARBA00022781"/>
    </source>
</evidence>
<evidence type="ECO:0000256" key="12">
    <source>
        <dbReference type="RuleBase" id="RU003661"/>
    </source>
</evidence>
<keyword evidence="4 12" id="KW-0813">Transport</keyword>
<dbReference type="GO" id="GO:0015078">
    <property type="term" value="F:proton transmembrane transporter activity"/>
    <property type="evidence" value="ECO:0007669"/>
    <property type="project" value="InterPro"/>
</dbReference>
<proteinExistence type="inferred from homology"/>
<comment type="subunit">
    <text evidence="3">F-type ATPases have 2 components, CF(1) - the catalytic core - and CF(0) - the membrane proton channel.</text>
</comment>
<sequence length="52" mass="6475">MPQMAPLLWLNLFIFFSFTFLVFFVLNYFIPPYKKIDPMIAYSQHKKLNWKW</sequence>
<keyword evidence="9 12" id="KW-0406">Ion transport</keyword>
<keyword evidence="11 13" id="KW-0472">Membrane</keyword>
<name>A0A1Z2R729_9EUCA</name>
<dbReference type="GO" id="GO:0015986">
    <property type="term" value="P:proton motive force-driven ATP synthesis"/>
    <property type="evidence" value="ECO:0007669"/>
    <property type="project" value="InterPro"/>
</dbReference>
<evidence type="ECO:0000256" key="4">
    <source>
        <dbReference type="ARBA" id="ARBA00022448"/>
    </source>
</evidence>
<evidence type="ECO:0000256" key="13">
    <source>
        <dbReference type="SAM" id="Phobius"/>
    </source>
</evidence>
<dbReference type="AlphaFoldDB" id="A0A1Z2R729"/>
<evidence type="ECO:0000256" key="3">
    <source>
        <dbReference type="ARBA" id="ARBA00011291"/>
    </source>
</evidence>
<keyword evidence="10 12" id="KW-0496">Mitochondrion</keyword>
<keyword evidence="6 12" id="KW-0812">Transmembrane</keyword>
<dbReference type="InterPro" id="IPR001421">
    <property type="entry name" value="ATP8_metazoa"/>
</dbReference>
<dbReference type="RefSeq" id="YP_009406982.1">
    <property type="nucleotide sequence ID" value="NC_035405.1"/>
</dbReference>
<dbReference type="GO" id="GO:0031966">
    <property type="term" value="C:mitochondrial membrane"/>
    <property type="evidence" value="ECO:0007669"/>
    <property type="project" value="UniProtKB-SubCell"/>
</dbReference>
<dbReference type="GO" id="GO:0045259">
    <property type="term" value="C:proton-transporting ATP synthase complex"/>
    <property type="evidence" value="ECO:0007669"/>
    <property type="project" value="UniProtKB-KW"/>
</dbReference>
<dbReference type="Pfam" id="PF00895">
    <property type="entry name" value="ATP-synt_8"/>
    <property type="match status" value="1"/>
</dbReference>
<evidence type="ECO:0000256" key="11">
    <source>
        <dbReference type="ARBA" id="ARBA00023136"/>
    </source>
</evidence>
<comment type="subcellular location">
    <subcellularLocation>
        <location evidence="1 12">Mitochondrion membrane</location>
        <topology evidence="1 12">Single-pass membrane protein</topology>
    </subcellularLocation>
</comment>
<comment type="similarity">
    <text evidence="2 12">Belongs to the ATPase protein 8 family.</text>
</comment>
<protein>
    <recommendedName>
        <fullName evidence="12">ATP synthase complex subunit 8</fullName>
    </recommendedName>
</protein>
<evidence type="ECO:0000256" key="2">
    <source>
        <dbReference type="ARBA" id="ARBA00008892"/>
    </source>
</evidence>
<keyword evidence="5 12" id="KW-0138">CF(0)</keyword>
<keyword evidence="8 13" id="KW-1133">Transmembrane helix</keyword>
<evidence type="ECO:0000256" key="9">
    <source>
        <dbReference type="ARBA" id="ARBA00023065"/>
    </source>
</evidence>
<keyword evidence="7 12" id="KW-0375">Hydrogen ion transport</keyword>
<accession>A0A1Z2R729</accession>
<evidence type="ECO:0000256" key="10">
    <source>
        <dbReference type="ARBA" id="ARBA00023128"/>
    </source>
</evidence>
<dbReference type="EMBL" id="KX844715">
    <property type="protein sequence ID" value="ASA39518.1"/>
    <property type="molecule type" value="Genomic_DNA"/>
</dbReference>
<evidence type="ECO:0000256" key="8">
    <source>
        <dbReference type="ARBA" id="ARBA00022989"/>
    </source>
</evidence>
<evidence type="ECO:0000313" key="14">
    <source>
        <dbReference type="EMBL" id="ASA39518.1"/>
    </source>
</evidence>
<gene>
    <name evidence="14" type="primary">atp8</name>
</gene>
<geneLocation type="mitochondrion" evidence="14"/>
<feature type="transmembrane region" description="Helical" evidence="13">
    <location>
        <begin position="6"/>
        <end position="30"/>
    </location>
</feature>
<evidence type="ECO:0000256" key="1">
    <source>
        <dbReference type="ARBA" id="ARBA00004304"/>
    </source>
</evidence>